<comment type="caution">
    <text evidence="2">The sequence shown here is derived from an EMBL/GenBank/DDBJ whole genome shotgun (WGS) entry which is preliminary data.</text>
</comment>
<dbReference type="InterPro" id="IPR006827">
    <property type="entry name" value="Lant_deHydtase_N"/>
</dbReference>
<dbReference type="Pfam" id="PF04738">
    <property type="entry name" value="Lant_dehydr_N"/>
    <property type="match status" value="1"/>
</dbReference>
<evidence type="ECO:0000259" key="1">
    <source>
        <dbReference type="Pfam" id="PF04738"/>
    </source>
</evidence>
<dbReference type="AlphaFoldDB" id="A0A2V1KA38"/>
<keyword evidence="3" id="KW-1185">Reference proteome</keyword>
<protein>
    <recommendedName>
        <fullName evidence="1">Lantibiotic dehydratase N-terminal domain-containing protein</fullName>
    </recommendedName>
</protein>
<gene>
    <name evidence="2" type="ORF">DD236_02820</name>
</gene>
<dbReference type="Proteomes" id="UP000245283">
    <property type="component" value="Unassembled WGS sequence"/>
</dbReference>
<sequence>MRVLDQYSQLRLGGLPHETANSLQEATFAHNIDFVADAKAKLSANRNVISDQLHDAISQLDADRRRPVIALRRKIYKLNLAEAATALSDLDTETRDLLDQYAEDALSLIQTLGTRLAEISVSFDKALAHERHVISGFASNSQFMAGVSISAPSLVPAIERLSLNIARNAIDRKDKKAERSLHSYIVRAATKTSPFSSLGPVSIVSEQLDGGSACHISRPSLYPIARALNNLLAEPRRLANLNVRISPNARITDSSVDVDRVAWEFKDNNSQTDFAVSTEDIVFIKQKPLTDAVISILGEGTSTLDELARSLSEGSGLGIEAVYDLLGDLLRLGFLDIPTLSFHPYDADLPTVIAEIKDMDTELGEIIADYVTSAEQFAQITSEQERITQISKLRKLVEQMYSKAGVIGRLPRSVVYEDVLVNAARPDEDFAEDISDATANKLLALLDLLDDSNVKHALMVGYFENQHKDTMGAGDFLLGFIDELFDSFEAYELTSIADANLESDPWLRWGEAWRWVVARRTLTAELEAHAAQVELGTTSGPLFALEPLDITEALDHALAGITLSDPTYRHANILAQKGEGSEWIINDAFGGIGFQVSRFTHLVRHEARCYTEDINDLAQEHGVTLAELSGGATFSNLNLHDPILPTALVLPGEPEINGVNEKGIETISLDDLAVSYSQEEKRLVLLRNGSLIHPVYSGYLVPAATPRRNQVLSLFSPSAQMSRKVAEIISKSPKPGSITVFPRMMLDNLVIVRTLVLINARDLPTDSPLTDEGYRAWLRLWVSAGLPMTSFVKVHDDASTSHKPYFFDIRQILSCSTLYNDLCNAEGEAFLELSEVLPESSSYRYEETERVTEQMIGMSWIKESACQS</sequence>
<proteinExistence type="predicted"/>
<dbReference type="OrthoDB" id="2442707at2"/>
<evidence type="ECO:0000313" key="3">
    <source>
        <dbReference type="Proteomes" id="UP000245283"/>
    </source>
</evidence>
<reference evidence="3" key="1">
    <citation type="submission" date="2018-05" db="EMBL/GenBank/DDBJ databases">
        <authorList>
            <person name="Li Y."/>
        </authorList>
    </citation>
    <scope>NUCLEOTIDE SEQUENCE [LARGE SCALE GENOMIC DNA]</scope>
    <source>
        <strain evidence="3">sk1b4</strain>
    </source>
</reference>
<accession>A0A2V1KA38</accession>
<feature type="domain" description="Lantibiotic dehydratase N-terminal" evidence="1">
    <location>
        <begin position="140"/>
        <end position="396"/>
    </location>
</feature>
<dbReference type="EMBL" id="QETB01000001">
    <property type="protein sequence ID" value="PWF27335.1"/>
    <property type="molecule type" value="Genomic_DNA"/>
</dbReference>
<dbReference type="RefSeq" id="WP_109092835.1">
    <property type="nucleotide sequence ID" value="NZ_CAMELQ010000024.1"/>
</dbReference>
<evidence type="ECO:0000313" key="2">
    <source>
        <dbReference type="EMBL" id="PWF27335.1"/>
    </source>
</evidence>
<name>A0A2V1KA38_9ACTO</name>
<organism evidence="2 3">
    <name type="scientific">Ancrocorticia populi</name>
    <dbReference type="NCBI Taxonomy" id="2175228"/>
    <lineage>
        <taxon>Bacteria</taxon>
        <taxon>Bacillati</taxon>
        <taxon>Actinomycetota</taxon>
        <taxon>Actinomycetes</taxon>
        <taxon>Actinomycetales</taxon>
        <taxon>Actinomycetaceae</taxon>
        <taxon>Ancrocorticia</taxon>
    </lineage>
</organism>